<keyword evidence="3" id="KW-1185">Reference proteome</keyword>
<sequence length="296" mass="32070">MDRVALSDTLEFSRIVYGMWRLADDSDTSPAHVRSKIDACLAQGITTMDQADIYGGYAAEEVLGAALKESPGLRDQLEIVTKCDIIAPMGKYADRRVKYYDTSAAHIQASVEASLTYMGIEQIDLLLIHRPDPMMDAAETGGALDALIQSGKIKAAGVSNFRPWDWHLLQSCMTNKLGTNQIEISLAARDCFTNGDLAHLQQHHISPMAWSPLGGGSLMTEGSAVAQKMDAVAQAQGVDRAAVAVAWLLAHPAGILPVMGTNTLSRIAAFSDAFKVEMDRQTWFELYEAANGQEVP</sequence>
<accession>A0A640VQF6</accession>
<proteinExistence type="predicted"/>
<protein>
    <submittedName>
        <fullName evidence="2">Aryl-alcohol dehydrogenase</fullName>
    </submittedName>
</protein>
<evidence type="ECO:0000259" key="1">
    <source>
        <dbReference type="Pfam" id="PF00248"/>
    </source>
</evidence>
<evidence type="ECO:0000313" key="3">
    <source>
        <dbReference type="Proteomes" id="UP000436522"/>
    </source>
</evidence>
<feature type="domain" description="NADP-dependent oxidoreductase" evidence="1">
    <location>
        <begin position="14"/>
        <end position="286"/>
    </location>
</feature>
<dbReference type="EMBL" id="BLIV01000003">
    <property type="protein sequence ID" value="GFE49987.1"/>
    <property type="molecule type" value="Genomic_DNA"/>
</dbReference>
<dbReference type="InterPro" id="IPR020471">
    <property type="entry name" value="AKR"/>
</dbReference>
<dbReference type="PRINTS" id="PR00069">
    <property type="entry name" value="ALDKETRDTASE"/>
</dbReference>
<dbReference type="GO" id="GO:0005829">
    <property type="term" value="C:cytosol"/>
    <property type="evidence" value="ECO:0007669"/>
    <property type="project" value="TreeGrafter"/>
</dbReference>
<name>A0A640VQF6_9RHOB</name>
<dbReference type="InterPro" id="IPR023210">
    <property type="entry name" value="NADP_OxRdtase_dom"/>
</dbReference>
<dbReference type="PANTHER" id="PTHR43364:SF1">
    <property type="entry name" value="OXIDOREDUCTASE YDHF"/>
    <property type="match status" value="1"/>
</dbReference>
<dbReference type="GO" id="GO:0016491">
    <property type="term" value="F:oxidoreductase activity"/>
    <property type="evidence" value="ECO:0007669"/>
    <property type="project" value="InterPro"/>
</dbReference>
<dbReference type="SUPFAM" id="SSF51430">
    <property type="entry name" value="NAD(P)-linked oxidoreductase"/>
    <property type="match status" value="1"/>
</dbReference>
<reference evidence="2 3" key="1">
    <citation type="submission" date="2019-12" db="EMBL/GenBank/DDBJ databases">
        <title>Roseobacter cerasinus sp. nov., isolated from seawater around aquaculture.</title>
        <authorList>
            <person name="Muramatsu S."/>
            <person name="Takabe Y."/>
            <person name="Mori K."/>
            <person name="Takaichi S."/>
            <person name="Hanada S."/>
        </authorList>
    </citation>
    <scope>NUCLEOTIDE SEQUENCE [LARGE SCALE GENOMIC DNA]</scope>
    <source>
        <strain evidence="2 3">AI77</strain>
    </source>
</reference>
<dbReference type="Pfam" id="PF00248">
    <property type="entry name" value="Aldo_ket_red"/>
    <property type="match status" value="1"/>
</dbReference>
<gene>
    <name evidence="2" type="ORF">So717_17400</name>
</gene>
<evidence type="ECO:0000313" key="2">
    <source>
        <dbReference type="EMBL" id="GFE49987.1"/>
    </source>
</evidence>
<dbReference type="AlphaFoldDB" id="A0A640VQF6"/>
<organism evidence="2 3">
    <name type="scientific">Roseobacter cerasinus</name>
    <dbReference type="NCBI Taxonomy" id="2602289"/>
    <lineage>
        <taxon>Bacteria</taxon>
        <taxon>Pseudomonadati</taxon>
        <taxon>Pseudomonadota</taxon>
        <taxon>Alphaproteobacteria</taxon>
        <taxon>Rhodobacterales</taxon>
        <taxon>Roseobacteraceae</taxon>
        <taxon>Roseobacter</taxon>
    </lineage>
</organism>
<dbReference type="InterPro" id="IPR050523">
    <property type="entry name" value="AKR_Detox_Biosynth"/>
</dbReference>
<dbReference type="RefSeq" id="WP_159976172.1">
    <property type="nucleotide sequence ID" value="NZ_BLIV01000003.1"/>
</dbReference>
<comment type="caution">
    <text evidence="2">The sequence shown here is derived from an EMBL/GenBank/DDBJ whole genome shotgun (WGS) entry which is preliminary data.</text>
</comment>
<dbReference type="Gene3D" id="3.20.20.100">
    <property type="entry name" value="NADP-dependent oxidoreductase domain"/>
    <property type="match status" value="1"/>
</dbReference>
<dbReference type="InterPro" id="IPR036812">
    <property type="entry name" value="NAD(P)_OxRdtase_dom_sf"/>
</dbReference>
<dbReference type="PANTHER" id="PTHR43364">
    <property type="entry name" value="NADH-SPECIFIC METHYLGLYOXAL REDUCTASE-RELATED"/>
    <property type="match status" value="1"/>
</dbReference>
<dbReference type="OrthoDB" id="9768793at2"/>
<dbReference type="Proteomes" id="UP000436522">
    <property type="component" value="Unassembled WGS sequence"/>
</dbReference>